<keyword evidence="3 6" id="KW-1133">Transmembrane helix</keyword>
<feature type="transmembrane region" description="Helical" evidence="6">
    <location>
        <begin position="259"/>
        <end position="280"/>
    </location>
</feature>
<proteinExistence type="inferred from homology"/>
<accession>A0A2V1DYY0</accession>
<evidence type="ECO:0000256" key="4">
    <source>
        <dbReference type="ARBA" id="ARBA00023136"/>
    </source>
</evidence>
<evidence type="ECO:0000256" key="5">
    <source>
        <dbReference type="ARBA" id="ARBA00038359"/>
    </source>
</evidence>
<evidence type="ECO:0000256" key="2">
    <source>
        <dbReference type="ARBA" id="ARBA00022692"/>
    </source>
</evidence>
<dbReference type="AlphaFoldDB" id="A0A2V1DYY0"/>
<evidence type="ECO:0000256" key="1">
    <source>
        <dbReference type="ARBA" id="ARBA00004141"/>
    </source>
</evidence>
<evidence type="ECO:0000259" key="7">
    <source>
        <dbReference type="Pfam" id="PF20684"/>
    </source>
</evidence>
<feature type="domain" description="Rhodopsin" evidence="7">
    <location>
        <begin position="41"/>
        <end position="285"/>
    </location>
</feature>
<feature type="transmembrane region" description="Helical" evidence="6">
    <location>
        <begin position="137"/>
        <end position="156"/>
    </location>
</feature>
<keyword evidence="2 6" id="KW-0812">Transmembrane</keyword>
<dbReference type="GO" id="GO:0016020">
    <property type="term" value="C:membrane"/>
    <property type="evidence" value="ECO:0007669"/>
    <property type="project" value="UniProtKB-SubCell"/>
</dbReference>
<reference evidence="8 9" key="1">
    <citation type="journal article" date="2018" name="Sci. Rep.">
        <title>Comparative genomics provides insights into the lifestyle and reveals functional heterogeneity of dark septate endophytic fungi.</title>
        <authorList>
            <person name="Knapp D.G."/>
            <person name="Nemeth J.B."/>
            <person name="Barry K."/>
            <person name="Hainaut M."/>
            <person name="Henrissat B."/>
            <person name="Johnson J."/>
            <person name="Kuo A."/>
            <person name="Lim J.H.P."/>
            <person name="Lipzen A."/>
            <person name="Nolan M."/>
            <person name="Ohm R.A."/>
            <person name="Tamas L."/>
            <person name="Grigoriev I.V."/>
            <person name="Spatafora J.W."/>
            <person name="Nagy L.G."/>
            <person name="Kovacs G.M."/>
        </authorList>
    </citation>
    <scope>NUCLEOTIDE SEQUENCE [LARGE SCALE GENOMIC DNA]</scope>
    <source>
        <strain evidence="8 9">DSE2036</strain>
    </source>
</reference>
<feature type="transmembrane region" description="Helical" evidence="6">
    <location>
        <begin position="187"/>
        <end position="209"/>
    </location>
</feature>
<feature type="transmembrane region" description="Helical" evidence="6">
    <location>
        <begin position="104"/>
        <end position="125"/>
    </location>
</feature>
<dbReference type="InterPro" id="IPR052337">
    <property type="entry name" value="SAT4-like"/>
</dbReference>
<feature type="transmembrane region" description="Helical" evidence="6">
    <location>
        <begin position="221"/>
        <end position="239"/>
    </location>
</feature>
<sequence length="348" mass="38673">MPGSQRIVPPLPNPGPDESRGPQLIVVYAVGFALATVFVALRFWSRKLIKAIGADDWCMLVAAVFNVPLTVVTIILAADGGTRHLFYLAKDPALAISTTRLNWIARPFGFVSLTVGKISVALLILRLLERTSRWRKWILHVANALTAINGILLTIVDFAQCENVHAIWNPALKAKTKCMDPDTRSSIALFTASWNTFIDFFLATMAVHLVWDIQLNIKKKIGVCIFLGCSILTGIASALKTSSIANVHDDSDLTWDSFWLYVWNCVETTLLIILGSVPTLRPLYSKLTGRENRSISNPYYPNSFSKSGISRTTRINQSYKFMDSDISHPLVDLKAPGETHKDTTQRVQ</sequence>
<feature type="transmembrane region" description="Helical" evidence="6">
    <location>
        <begin position="25"/>
        <end position="45"/>
    </location>
</feature>
<comment type="similarity">
    <text evidence="5">Belongs to the SAT4 family.</text>
</comment>
<dbReference type="OrthoDB" id="5331848at2759"/>
<gene>
    <name evidence="8" type="ORF">DM02DRAFT_653560</name>
</gene>
<dbReference type="Proteomes" id="UP000244855">
    <property type="component" value="Unassembled WGS sequence"/>
</dbReference>
<feature type="transmembrane region" description="Helical" evidence="6">
    <location>
        <begin position="57"/>
        <end position="78"/>
    </location>
</feature>
<dbReference type="STRING" id="97972.A0A2V1DYY0"/>
<dbReference type="EMBL" id="KZ805343">
    <property type="protein sequence ID" value="PVI02415.1"/>
    <property type="molecule type" value="Genomic_DNA"/>
</dbReference>
<protein>
    <recommendedName>
        <fullName evidence="7">Rhodopsin domain-containing protein</fullName>
    </recommendedName>
</protein>
<evidence type="ECO:0000256" key="6">
    <source>
        <dbReference type="SAM" id="Phobius"/>
    </source>
</evidence>
<evidence type="ECO:0000313" key="9">
    <source>
        <dbReference type="Proteomes" id="UP000244855"/>
    </source>
</evidence>
<comment type="subcellular location">
    <subcellularLocation>
        <location evidence="1">Membrane</location>
        <topology evidence="1">Multi-pass membrane protein</topology>
    </subcellularLocation>
</comment>
<dbReference type="InterPro" id="IPR049326">
    <property type="entry name" value="Rhodopsin_dom_fungi"/>
</dbReference>
<name>A0A2V1DYY0_9PLEO</name>
<keyword evidence="4 6" id="KW-0472">Membrane</keyword>
<evidence type="ECO:0000313" key="8">
    <source>
        <dbReference type="EMBL" id="PVI02415.1"/>
    </source>
</evidence>
<organism evidence="8 9">
    <name type="scientific">Periconia macrospinosa</name>
    <dbReference type="NCBI Taxonomy" id="97972"/>
    <lineage>
        <taxon>Eukaryota</taxon>
        <taxon>Fungi</taxon>
        <taxon>Dikarya</taxon>
        <taxon>Ascomycota</taxon>
        <taxon>Pezizomycotina</taxon>
        <taxon>Dothideomycetes</taxon>
        <taxon>Pleosporomycetidae</taxon>
        <taxon>Pleosporales</taxon>
        <taxon>Massarineae</taxon>
        <taxon>Periconiaceae</taxon>
        <taxon>Periconia</taxon>
    </lineage>
</organism>
<keyword evidence="9" id="KW-1185">Reference proteome</keyword>
<dbReference type="Pfam" id="PF20684">
    <property type="entry name" value="Fung_rhodopsin"/>
    <property type="match status" value="1"/>
</dbReference>
<evidence type="ECO:0000256" key="3">
    <source>
        <dbReference type="ARBA" id="ARBA00022989"/>
    </source>
</evidence>
<dbReference type="PANTHER" id="PTHR33048:SF155">
    <property type="entry name" value="INTEGRAL MEMBRANE PROTEIN"/>
    <property type="match status" value="1"/>
</dbReference>
<dbReference type="PANTHER" id="PTHR33048">
    <property type="entry name" value="PTH11-LIKE INTEGRAL MEMBRANE PROTEIN (AFU_ORTHOLOGUE AFUA_5G11245)"/>
    <property type="match status" value="1"/>
</dbReference>